<organism evidence="1 2">
    <name type="scientific">Pedobacter terrae</name>
    <dbReference type="NCBI Taxonomy" id="405671"/>
    <lineage>
        <taxon>Bacteria</taxon>
        <taxon>Pseudomonadati</taxon>
        <taxon>Bacteroidota</taxon>
        <taxon>Sphingobacteriia</taxon>
        <taxon>Sphingobacteriales</taxon>
        <taxon>Sphingobacteriaceae</taxon>
        <taxon>Pedobacter</taxon>
    </lineage>
</organism>
<proteinExistence type="predicted"/>
<keyword evidence="2" id="KW-1185">Reference proteome</keyword>
<dbReference type="Proteomes" id="UP000199643">
    <property type="component" value="Unassembled WGS sequence"/>
</dbReference>
<dbReference type="PROSITE" id="PS51257">
    <property type="entry name" value="PROKAR_LIPOPROTEIN"/>
    <property type="match status" value="1"/>
</dbReference>
<protein>
    <submittedName>
        <fullName evidence="1">Uncharacterized protein</fullName>
    </submittedName>
</protein>
<reference evidence="2" key="1">
    <citation type="submission" date="2016-10" db="EMBL/GenBank/DDBJ databases">
        <authorList>
            <person name="Varghese N."/>
            <person name="Submissions S."/>
        </authorList>
    </citation>
    <scope>NUCLEOTIDE SEQUENCE [LARGE SCALE GENOMIC DNA]</scope>
    <source>
        <strain evidence="2">DSM 17933</strain>
    </source>
</reference>
<evidence type="ECO:0000313" key="2">
    <source>
        <dbReference type="Proteomes" id="UP000199643"/>
    </source>
</evidence>
<dbReference type="AlphaFoldDB" id="A0A1G7XE54"/>
<dbReference type="EMBL" id="FNCH01000011">
    <property type="protein sequence ID" value="SDG82351.1"/>
    <property type="molecule type" value="Genomic_DNA"/>
</dbReference>
<dbReference type="RefSeq" id="WP_090501277.1">
    <property type="nucleotide sequence ID" value="NZ_FNCH01000011.1"/>
</dbReference>
<gene>
    <name evidence="1" type="ORF">SAMN05421827_111173</name>
</gene>
<dbReference type="OrthoDB" id="766893at2"/>
<accession>A0A1G7XE54</accession>
<evidence type="ECO:0000313" key="1">
    <source>
        <dbReference type="EMBL" id="SDG82351.1"/>
    </source>
</evidence>
<sequence>MKNIYSNSTTLIVLFIVSILIIAGGCKKDQLVVNEVKAYFQVNHSPANAYDGGFALTLQPDGYAEILPFGDIRYRGTYKINGSKIKVRIEQESKTYTFEIISTTEIREEEYGTVLKLK</sequence>
<name>A0A1G7XE54_9SPHI</name>